<dbReference type="Proteomes" id="UP000662814">
    <property type="component" value="Chromosome"/>
</dbReference>
<dbReference type="RefSeq" id="WP_166988372.1">
    <property type="nucleotide sequence ID" value="NZ_CP061169.1"/>
</dbReference>
<comment type="caution">
    <text evidence="1">Lacks conserved residue(s) required for the propagation of feature annotation.</text>
</comment>
<dbReference type="PROSITE" id="PS50895">
    <property type="entry name" value="SURF1"/>
    <property type="match status" value="1"/>
</dbReference>
<dbReference type="InterPro" id="IPR002994">
    <property type="entry name" value="Surf1/Shy1"/>
</dbReference>
<keyword evidence="1" id="KW-0472">Membrane</keyword>
<feature type="transmembrane region" description="Helical" evidence="1">
    <location>
        <begin position="225"/>
        <end position="246"/>
    </location>
</feature>
<name>A0ABX6YK85_9MICO</name>
<gene>
    <name evidence="2" type="ORF">HCR76_03805</name>
</gene>
<comment type="similarity">
    <text evidence="1">Belongs to the SURF1 family.</text>
</comment>
<evidence type="ECO:0000313" key="2">
    <source>
        <dbReference type="EMBL" id="QPZ39202.1"/>
    </source>
</evidence>
<dbReference type="Pfam" id="PF02104">
    <property type="entry name" value="SURF1"/>
    <property type="match status" value="1"/>
</dbReference>
<keyword evidence="1" id="KW-1133">Transmembrane helix</keyword>
<keyword evidence="1" id="KW-1003">Cell membrane</keyword>
<comment type="subcellular location">
    <subcellularLocation>
        <location evidence="1">Cell membrane</location>
        <topology evidence="1">Multi-pass membrane protein</topology>
    </subcellularLocation>
</comment>
<evidence type="ECO:0000313" key="3">
    <source>
        <dbReference type="Proteomes" id="UP000662814"/>
    </source>
</evidence>
<protein>
    <recommendedName>
        <fullName evidence="1">SURF1-like protein</fullName>
    </recommendedName>
</protein>
<keyword evidence="1" id="KW-0812">Transmembrane</keyword>
<dbReference type="EMBL" id="CP061169">
    <property type="protein sequence ID" value="QPZ39202.1"/>
    <property type="molecule type" value="Genomic_DNA"/>
</dbReference>
<reference evidence="2 3" key="1">
    <citation type="submission" date="2020-12" db="EMBL/GenBank/DDBJ databases">
        <title>Microbacterium sp. HY060.</title>
        <authorList>
            <person name="Zhou J."/>
        </authorList>
    </citation>
    <scope>NUCLEOTIDE SEQUENCE [LARGE SCALE GENOMIC DNA]</scope>
    <source>
        <strain evidence="2 3">HY60</strain>
    </source>
</reference>
<organism evidence="2 3">
    <name type="scientific">Paramicrobacterium chengjingii</name>
    <dbReference type="NCBI Taxonomy" id="2769067"/>
    <lineage>
        <taxon>Bacteria</taxon>
        <taxon>Bacillati</taxon>
        <taxon>Actinomycetota</taxon>
        <taxon>Actinomycetes</taxon>
        <taxon>Micrococcales</taxon>
        <taxon>Microbacteriaceae</taxon>
        <taxon>Paramicrobacterium</taxon>
    </lineage>
</organism>
<proteinExistence type="inferred from homology"/>
<keyword evidence="3" id="KW-1185">Reference proteome</keyword>
<accession>A0ABX6YK85</accession>
<sequence>MSTISRRDPDQPRTLLGTMLMPRWIALLVLALVIAAAFAALGKWQLERAYRAAPTQQSAPTESVKPLTETVETGSLLRTERVGQIVSAEGEFVPGDYLVVTNRMNEGTSGYWVAGHLVTKQGNALAVGLGWTESRQTADAVAERLNAEQRSGASITGRVLPAQFPELDEDAPHDISTMAPAWFVNEWQEMDGVDVYEAYVVADSAPTGLETINAPPPEQEVEINWLNIFYAIEWVVFAGFAVFLWFRIVKDGWERDLEERELAEADTGAPSEKVN</sequence>
<evidence type="ECO:0000256" key="1">
    <source>
        <dbReference type="RuleBase" id="RU363076"/>
    </source>
</evidence>